<organism evidence="2 3">
    <name type="scientific">Penicillium desertorum</name>
    <dbReference type="NCBI Taxonomy" id="1303715"/>
    <lineage>
        <taxon>Eukaryota</taxon>
        <taxon>Fungi</taxon>
        <taxon>Dikarya</taxon>
        <taxon>Ascomycota</taxon>
        <taxon>Pezizomycotina</taxon>
        <taxon>Eurotiomycetes</taxon>
        <taxon>Eurotiomycetidae</taxon>
        <taxon>Eurotiales</taxon>
        <taxon>Aspergillaceae</taxon>
        <taxon>Penicillium</taxon>
    </lineage>
</organism>
<dbReference type="InterPro" id="IPR002575">
    <property type="entry name" value="Aminoglycoside_PTrfase"/>
</dbReference>
<dbReference type="InterPro" id="IPR011009">
    <property type="entry name" value="Kinase-like_dom_sf"/>
</dbReference>
<evidence type="ECO:0000313" key="3">
    <source>
        <dbReference type="Proteomes" id="UP001147760"/>
    </source>
</evidence>
<dbReference type="PANTHER" id="PTHR21310">
    <property type="entry name" value="AMINOGLYCOSIDE PHOSPHOTRANSFERASE-RELATED-RELATED"/>
    <property type="match status" value="1"/>
</dbReference>
<feature type="domain" description="Aminoglycoside phosphotransferase" evidence="1">
    <location>
        <begin position="78"/>
        <end position="269"/>
    </location>
</feature>
<dbReference type="Gene3D" id="3.90.1200.10">
    <property type="match status" value="1"/>
</dbReference>
<comment type="caution">
    <text evidence="2">The sequence shown here is derived from an EMBL/GenBank/DDBJ whole genome shotgun (WGS) entry which is preliminary data.</text>
</comment>
<gene>
    <name evidence="2" type="ORF">N7530_011843</name>
</gene>
<dbReference type="Pfam" id="PF01636">
    <property type="entry name" value="APH"/>
    <property type="match status" value="1"/>
</dbReference>
<evidence type="ECO:0000313" key="2">
    <source>
        <dbReference type="EMBL" id="KAJ5456569.1"/>
    </source>
</evidence>
<reference evidence="2" key="2">
    <citation type="journal article" date="2023" name="IMA Fungus">
        <title>Comparative genomic study of the Penicillium genus elucidates a diverse pangenome and 15 lateral gene transfer events.</title>
        <authorList>
            <person name="Petersen C."/>
            <person name="Sorensen T."/>
            <person name="Nielsen M.R."/>
            <person name="Sondergaard T.E."/>
            <person name="Sorensen J.L."/>
            <person name="Fitzpatrick D.A."/>
            <person name="Frisvad J.C."/>
            <person name="Nielsen K.L."/>
        </authorList>
    </citation>
    <scope>NUCLEOTIDE SEQUENCE</scope>
    <source>
        <strain evidence="2">IBT 17660</strain>
    </source>
</reference>
<accession>A0A9X0BG65</accession>
<dbReference type="SUPFAM" id="SSF56112">
    <property type="entry name" value="Protein kinase-like (PK-like)"/>
    <property type="match status" value="1"/>
</dbReference>
<proteinExistence type="predicted"/>
<protein>
    <recommendedName>
        <fullName evidence="1">Aminoglycoside phosphotransferase domain-containing protein</fullName>
    </recommendedName>
</protein>
<dbReference type="Proteomes" id="UP001147760">
    <property type="component" value="Unassembled WGS sequence"/>
</dbReference>
<dbReference type="AlphaFoldDB" id="A0A9X0BG65"/>
<name>A0A9X0BG65_9EURO</name>
<evidence type="ECO:0000259" key="1">
    <source>
        <dbReference type="Pfam" id="PF01636"/>
    </source>
</evidence>
<keyword evidence="3" id="KW-1185">Reference proteome</keyword>
<reference evidence="2" key="1">
    <citation type="submission" date="2022-12" db="EMBL/GenBank/DDBJ databases">
        <authorList>
            <person name="Petersen C."/>
        </authorList>
    </citation>
    <scope>NUCLEOTIDE SEQUENCE</scope>
    <source>
        <strain evidence="2">IBT 17660</strain>
    </source>
</reference>
<sequence>MPLNDAFAGYRWSYFSSLTDEALRSRAQIFIDCTAWQALTEYATTVRGGKGCIILPHIGLGFNHMRWLGKAENVMNLEHNMILLVKEHTNIPVPQVHAIELDPGCGVSAQFMLVDCLKGNAGINLSMKVPSTHKNYVLSRIAEVQVQLSSVQLPKIGTILYRNEDGSFEQGSIPGIGGPFETAADFFKAWAANVEFGLSKDRLKEAAGSLADELSSSADSFRSSIGSLAESLSVRNEGPFPLCHGDFGHNNMIFDDDYKLLGVIDWEAGFAGPWEISAEFPLTLSIVPPDMDAPWNYDEKGCPKDAGDTQN</sequence>
<dbReference type="EMBL" id="JAPWDO010000009">
    <property type="protein sequence ID" value="KAJ5456569.1"/>
    <property type="molecule type" value="Genomic_DNA"/>
</dbReference>
<dbReference type="InterPro" id="IPR051678">
    <property type="entry name" value="AGP_Transferase"/>
</dbReference>
<dbReference type="PANTHER" id="PTHR21310:SF15">
    <property type="entry name" value="AMINOGLYCOSIDE PHOSPHOTRANSFERASE DOMAIN-CONTAINING PROTEIN"/>
    <property type="match status" value="1"/>
</dbReference>
<dbReference type="OrthoDB" id="10003767at2759"/>